<name>A0A409Y2M8_9AGAR</name>
<gene>
    <name evidence="1" type="ORF">CVT26_000651</name>
</gene>
<evidence type="ECO:0000313" key="2">
    <source>
        <dbReference type="Proteomes" id="UP000284706"/>
    </source>
</evidence>
<dbReference type="EMBL" id="NHYE01001270">
    <property type="protein sequence ID" value="PPQ97259.1"/>
    <property type="molecule type" value="Genomic_DNA"/>
</dbReference>
<accession>A0A409Y2M8</accession>
<organism evidence="1 2">
    <name type="scientific">Gymnopilus dilepis</name>
    <dbReference type="NCBI Taxonomy" id="231916"/>
    <lineage>
        <taxon>Eukaryota</taxon>
        <taxon>Fungi</taxon>
        <taxon>Dikarya</taxon>
        <taxon>Basidiomycota</taxon>
        <taxon>Agaricomycotina</taxon>
        <taxon>Agaricomycetes</taxon>
        <taxon>Agaricomycetidae</taxon>
        <taxon>Agaricales</taxon>
        <taxon>Agaricineae</taxon>
        <taxon>Hymenogastraceae</taxon>
        <taxon>Gymnopilus</taxon>
    </lineage>
</organism>
<protein>
    <submittedName>
        <fullName evidence="1">Uncharacterized protein</fullName>
    </submittedName>
</protein>
<dbReference type="Proteomes" id="UP000284706">
    <property type="component" value="Unassembled WGS sequence"/>
</dbReference>
<evidence type="ECO:0000313" key="1">
    <source>
        <dbReference type="EMBL" id="PPQ97259.1"/>
    </source>
</evidence>
<dbReference type="AlphaFoldDB" id="A0A409Y2M8"/>
<sequence length="318" mass="33991">MLHQQAPISESYTSTLSTFQPIHIPTYPCQGQPVVPPVIPGDALVASALPKAPHFLSTNTFAPATLQPPRRVPQPVVIHPSGPGLPGSGMRAVPVSPCLPGTLPAVTPLRSQAFHLHPSIAPLPLGQGVQAHALVSVSFHDFSSQTGIHLGCNASAFSEVWVTVEQPSKAPYTQHDTTSSHQLIKSPTPRVLVHPSSYHLPEKRLQHLVVFTISQELEVVFGFRESGHGIILRRLSEGVDNPSIGGQLDIVINLYIPFGLVGCPNPHVSISLLDSSFHLSATYACPTTSQLSGKLPRNSTLGSVDESVVRFAFSSVEK</sequence>
<dbReference type="InParanoid" id="A0A409Y2M8"/>
<proteinExistence type="predicted"/>
<reference evidence="1 2" key="1">
    <citation type="journal article" date="2018" name="Evol. Lett.">
        <title>Horizontal gene cluster transfer increased hallucinogenic mushroom diversity.</title>
        <authorList>
            <person name="Reynolds H.T."/>
            <person name="Vijayakumar V."/>
            <person name="Gluck-Thaler E."/>
            <person name="Korotkin H.B."/>
            <person name="Matheny P.B."/>
            <person name="Slot J.C."/>
        </authorList>
    </citation>
    <scope>NUCLEOTIDE SEQUENCE [LARGE SCALE GENOMIC DNA]</scope>
    <source>
        <strain evidence="1 2">SRW20</strain>
    </source>
</reference>
<comment type="caution">
    <text evidence="1">The sequence shown here is derived from an EMBL/GenBank/DDBJ whole genome shotgun (WGS) entry which is preliminary data.</text>
</comment>
<keyword evidence="2" id="KW-1185">Reference proteome</keyword>